<comment type="caution">
    <text evidence="2">The sequence shown here is derived from an EMBL/GenBank/DDBJ whole genome shotgun (WGS) entry which is preliminary data.</text>
</comment>
<dbReference type="InterPro" id="IPR029063">
    <property type="entry name" value="SAM-dependent_MTases_sf"/>
</dbReference>
<organism evidence="2 3">
    <name type="scientific">Paenibacillus wynnii</name>
    <dbReference type="NCBI Taxonomy" id="268407"/>
    <lineage>
        <taxon>Bacteria</taxon>
        <taxon>Bacillati</taxon>
        <taxon>Bacillota</taxon>
        <taxon>Bacilli</taxon>
        <taxon>Bacillales</taxon>
        <taxon>Paenibacillaceae</taxon>
        <taxon>Paenibacillus</taxon>
    </lineage>
</organism>
<evidence type="ECO:0000259" key="1">
    <source>
        <dbReference type="Pfam" id="PF08241"/>
    </source>
</evidence>
<name>A0A098MEJ7_9BACL</name>
<evidence type="ECO:0000313" key="2">
    <source>
        <dbReference type="EMBL" id="KGE20486.1"/>
    </source>
</evidence>
<accession>A0A098MEJ7</accession>
<dbReference type="AlphaFoldDB" id="A0A098MEJ7"/>
<evidence type="ECO:0000313" key="3">
    <source>
        <dbReference type="Proteomes" id="UP000029734"/>
    </source>
</evidence>
<dbReference type="Pfam" id="PF08241">
    <property type="entry name" value="Methyltransf_11"/>
    <property type="match status" value="1"/>
</dbReference>
<dbReference type="STRING" id="268407.PWYN_14905"/>
<protein>
    <recommendedName>
        <fullName evidence="1">Methyltransferase type 11 domain-containing protein</fullName>
    </recommendedName>
</protein>
<feature type="domain" description="Methyltransferase type 11" evidence="1">
    <location>
        <begin position="86"/>
        <end position="191"/>
    </location>
</feature>
<reference evidence="2 3" key="2">
    <citation type="submission" date="2014-10" db="EMBL/GenBank/DDBJ databases">
        <title>Comparative genomics of the Paenibacillus odorifer group.</title>
        <authorList>
            <person name="Tsai Y.-C."/>
            <person name="Martin N."/>
            <person name="Korlach J."/>
            <person name="Wiedmann M."/>
        </authorList>
    </citation>
    <scope>NUCLEOTIDE SEQUENCE [LARGE SCALE GENOMIC DNA]</scope>
    <source>
        <strain evidence="2 3">DSM 18334</strain>
    </source>
</reference>
<dbReference type="Gene3D" id="3.40.50.150">
    <property type="entry name" value="Vaccinia Virus protein VP39"/>
    <property type="match status" value="1"/>
</dbReference>
<dbReference type="InterPro" id="IPR013216">
    <property type="entry name" value="Methyltransf_11"/>
</dbReference>
<dbReference type="GO" id="GO:0008757">
    <property type="term" value="F:S-adenosylmethionine-dependent methyltransferase activity"/>
    <property type="evidence" value="ECO:0007669"/>
    <property type="project" value="InterPro"/>
</dbReference>
<proteinExistence type="predicted"/>
<dbReference type="RefSeq" id="WP_036652782.1">
    <property type="nucleotide sequence ID" value="NZ_JQCR01000002.1"/>
</dbReference>
<dbReference type="EMBL" id="JQCR01000002">
    <property type="protein sequence ID" value="KGE20486.1"/>
    <property type="molecule type" value="Genomic_DNA"/>
</dbReference>
<gene>
    <name evidence="2" type="ORF">PWYN_14905</name>
</gene>
<dbReference type="PANTHER" id="PTHR43861:SF1">
    <property type="entry name" value="TRANS-ACONITATE 2-METHYLTRANSFERASE"/>
    <property type="match status" value="1"/>
</dbReference>
<dbReference type="Proteomes" id="UP000029734">
    <property type="component" value="Unassembled WGS sequence"/>
</dbReference>
<sequence>MRTFFKDDSKHSIRNGIIDFSESLHYYSDLDQEKMKNIIASSRIHGWRKTIFEEFSDNKFLLDIISDESRADWQYLLPLDHNSIALDIGAGWGTISIPLARNIKHVVALDGTIDRLEFLALRALQDKIENITVVHADVFQHPFKKEQFDIVSFNGVLEWVGVGDDADPMQKQLEALKIAYGLLKKGGYLYIGIENAQGLKYFLGEPDDHTNIKYISYLDREEANSLSQKHNMRPYKTYTYSKEGYHNLLKNAGFDEIEYYYPRPDYKKIEMLQNLGDSNVSDFVVESIRNTKPNDSINERVNDLEKVLNDYGNLEPFPASYSIVARKETDK</sequence>
<dbReference type="OrthoDB" id="525353at2"/>
<dbReference type="CDD" id="cd02440">
    <property type="entry name" value="AdoMet_MTases"/>
    <property type="match status" value="1"/>
</dbReference>
<dbReference type="eggNOG" id="COG2226">
    <property type="taxonomic scope" value="Bacteria"/>
</dbReference>
<reference evidence="2 3" key="1">
    <citation type="submission" date="2014-08" db="EMBL/GenBank/DDBJ databases">
        <authorList>
            <person name="den Bakker H.C."/>
        </authorList>
    </citation>
    <scope>NUCLEOTIDE SEQUENCE [LARGE SCALE GENOMIC DNA]</scope>
    <source>
        <strain evidence="2 3">DSM 18334</strain>
    </source>
</reference>
<keyword evidence="3" id="KW-1185">Reference proteome</keyword>
<dbReference type="PANTHER" id="PTHR43861">
    <property type="entry name" value="TRANS-ACONITATE 2-METHYLTRANSFERASE-RELATED"/>
    <property type="match status" value="1"/>
</dbReference>
<dbReference type="SUPFAM" id="SSF53335">
    <property type="entry name" value="S-adenosyl-L-methionine-dependent methyltransferases"/>
    <property type="match status" value="1"/>
</dbReference>